<dbReference type="Proteomes" id="UP000440578">
    <property type="component" value="Unassembled WGS sequence"/>
</dbReference>
<feature type="signal peptide" evidence="3">
    <location>
        <begin position="1"/>
        <end position="15"/>
    </location>
</feature>
<evidence type="ECO:0000313" key="5">
    <source>
        <dbReference type="Proteomes" id="UP000440578"/>
    </source>
</evidence>
<dbReference type="PANTHER" id="PTHR12236:SF79">
    <property type="entry name" value="CUTICULAR PROTEIN 50CB-RELATED"/>
    <property type="match status" value="1"/>
</dbReference>
<dbReference type="PANTHER" id="PTHR12236">
    <property type="entry name" value="STRUCTURAL CONTITUENT OF CUTICLE"/>
    <property type="match status" value="1"/>
</dbReference>
<dbReference type="GO" id="GO:0042302">
    <property type="term" value="F:structural constituent of cuticle"/>
    <property type="evidence" value="ECO:0007669"/>
    <property type="project" value="UniProtKB-UniRule"/>
</dbReference>
<evidence type="ECO:0000256" key="1">
    <source>
        <dbReference type="ARBA" id="ARBA00022460"/>
    </source>
</evidence>
<keyword evidence="3" id="KW-0732">Signal</keyword>
<comment type="caution">
    <text evidence="4">The sequence shown here is derived from an EMBL/GenBank/DDBJ whole genome shotgun (WGS) entry which is preliminary data.</text>
</comment>
<accession>A0A6A4WAN1</accession>
<keyword evidence="1 2" id="KW-0193">Cuticle</keyword>
<dbReference type="InterPro" id="IPR031311">
    <property type="entry name" value="CHIT_BIND_RR_consensus"/>
</dbReference>
<dbReference type="GO" id="GO:0031012">
    <property type="term" value="C:extracellular matrix"/>
    <property type="evidence" value="ECO:0007669"/>
    <property type="project" value="TreeGrafter"/>
</dbReference>
<evidence type="ECO:0000256" key="2">
    <source>
        <dbReference type="PROSITE-ProRule" id="PRU00497"/>
    </source>
</evidence>
<dbReference type="PROSITE" id="PS51155">
    <property type="entry name" value="CHIT_BIND_RR_2"/>
    <property type="match status" value="1"/>
</dbReference>
<sequence>MRALIVAVLIAVASGSGISYGGPGRGYGAGPIGAAVVIGKSHGRGYGGYGRGYGGFGYGHLGVGKAVAAVRPAPIVHGVHKAVAVDYAEPRPYHYQYAVDDPHYGPMFNKQEEADGAGNVVGSYAVNLPDGRTQIVKYVADHYNGFNAEVSYEGYAQHPQVARGYGYGGGRGGYGGGRIVGLVGGHGAGLVGGRGRGLVGGRGGYGAGRIGYGRGLIGGHGRVPIYGH</sequence>
<evidence type="ECO:0000256" key="3">
    <source>
        <dbReference type="SAM" id="SignalP"/>
    </source>
</evidence>
<dbReference type="Pfam" id="PF00379">
    <property type="entry name" value="Chitin_bind_4"/>
    <property type="match status" value="1"/>
</dbReference>
<reference evidence="4 5" key="1">
    <citation type="submission" date="2019-07" db="EMBL/GenBank/DDBJ databases">
        <title>Draft genome assembly of a fouling barnacle, Amphibalanus amphitrite (Darwin, 1854): The first reference genome for Thecostraca.</title>
        <authorList>
            <person name="Kim W."/>
        </authorList>
    </citation>
    <scope>NUCLEOTIDE SEQUENCE [LARGE SCALE GENOMIC DNA]</scope>
    <source>
        <strain evidence="4">SNU_AA5</strain>
        <tissue evidence="4">Soma without cirri and trophi</tissue>
    </source>
</reference>
<proteinExistence type="predicted"/>
<name>A0A6A4WAN1_AMPAM</name>
<gene>
    <name evidence="4" type="primary">ACP20_26</name>
    <name evidence="4" type="ORF">FJT64_003555</name>
</gene>
<dbReference type="EMBL" id="VIIS01001389">
    <property type="protein sequence ID" value="KAF0299178.1"/>
    <property type="molecule type" value="Genomic_DNA"/>
</dbReference>
<dbReference type="PROSITE" id="PS00233">
    <property type="entry name" value="CHIT_BIND_RR_1"/>
    <property type="match status" value="1"/>
</dbReference>
<dbReference type="AlphaFoldDB" id="A0A6A4WAN1"/>
<keyword evidence="5" id="KW-1185">Reference proteome</keyword>
<dbReference type="OrthoDB" id="6423516at2759"/>
<dbReference type="InterPro" id="IPR000618">
    <property type="entry name" value="Insect_cuticle"/>
</dbReference>
<protein>
    <submittedName>
        <fullName evidence="4">Adult-specific cuticular protein ACP-20</fullName>
    </submittedName>
</protein>
<evidence type="ECO:0000313" key="4">
    <source>
        <dbReference type="EMBL" id="KAF0299178.1"/>
    </source>
</evidence>
<feature type="chain" id="PRO_5025593043" evidence="3">
    <location>
        <begin position="16"/>
        <end position="228"/>
    </location>
</feature>
<dbReference type="GO" id="GO:0005615">
    <property type="term" value="C:extracellular space"/>
    <property type="evidence" value="ECO:0007669"/>
    <property type="project" value="TreeGrafter"/>
</dbReference>
<organism evidence="4 5">
    <name type="scientific">Amphibalanus amphitrite</name>
    <name type="common">Striped barnacle</name>
    <name type="synonym">Balanus amphitrite</name>
    <dbReference type="NCBI Taxonomy" id="1232801"/>
    <lineage>
        <taxon>Eukaryota</taxon>
        <taxon>Metazoa</taxon>
        <taxon>Ecdysozoa</taxon>
        <taxon>Arthropoda</taxon>
        <taxon>Crustacea</taxon>
        <taxon>Multicrustacea</taxon>
        <taxon>Cirripedia</taxon>
        <taxon>Thoracica</taxon>
        <taxon>Thoracicalcarea</taxon>
        <taxon>Balanomorpha</taxon>
        <taxon>Balanoidea</taxon>
        <taxon>Balanidae</taxon>
        <taxon>Amphibalaninae</taxon>
        <taxon>Amphibalanus</taxon>
    </lineage>
</organism>
<dbReference type="InterPro" id="IPR051217">
    <property type="entry name" value="Insect_Cuticle_Struc_Prot"/>
</dbReference>